<dbReference type="eggNOG" id="COG3212">
    <property type="taxonomic scope" value="Bacteria"/>
</dbReference>
<accession>A0A066WY54</accession>
<organism evidence="3 4">
    <name type="scientific">Flavobacterium seoulense</name>
    <dbReference type="NCBI Taxonomy" id="1492738"/>
    <lineage>
        <taxon>Bacteria</taxon>
        <taxon>Pseudomonadati</taxon>
        <taxon>Bacteroidota</taxon>
        <taxon>Flavobacteriia</taxon>
        <taxon>Flavobacteriales</taxon>
        <taxon>Flavobacteriaceae</taxon>
        <taxon>Flavobacterium</taxon>
    </lineage>
</organism>
<evidence type="ECO:0000259" key="2">
    <source>
        <dbReference type="Pfam" id="PF11396"/>
    </source>
</evidence>
<comment type="caution">
    <text evidence="3">The sequence shown here is derived from an EMBL/GenBank/DDBJ whole genome shotgun (WGS) entry which is preliminary data.</text>
</comment>
<evidence type="ECO:0000256" key="1">
    <source>
        <dbReference type="SAM" id="SignalP"/>
    </source>
</evidence>
<evidence type="ECO:0000313" key="4">
    <source>
        <dbReference type="Proteomes" id="UP000027064"/>
    </source>
</evidence>
<dbReference type="PATRIC" id="fig|1492738.3.peg.1204"/>
<protein>
    <recommendedName>
        <fullName evidence="2">Putative beta-lactamase-inhibitor-like PepSY-like domain-containing protein</fullName>
    </recommendedName>
</protein>
<gene>
    <name evidence="3" type="ORF">FEM21_12120</name>
</gene>
<dbReference type="EMBL" id="JNCA01000011">
    <property type="protein sequence ID" value="KDN55610.1"/>
    <property type="molecule type" value="Genomic_DNA"/>
</dbReference>
<feature type="chain" id="PRO_5001634275" description="Putative beta-lactamase-inhibitor-like PepSY-like domain-containing protein" evidence="1">
    <location>
        <begin position="20"/>
        <end position="147"/>
    </location>
</feature>
<dbReference type="SUPFAM" id="SSF160574">
    <property type="entry name" value="BT0923-like"/>
    <property type="match status" value="1"/>
</dbReference>
<dbReference type="AlphaFoldDB" id="A0A066WY54"/>
<sequence length="147" mass="16804">MKKQILTLAAISMFSISMAQDIPSSQVPSVILNQFNKNFPKATDVEWEIKGNLYNVDFETGWNVDHEVWYNAEGKMTKHKEDISLKELPKAVHNKIKTNFKGYTIDDLKRITDNGKVVYKMELNSLLNQDWDVIIDANGTILSKIAD</sequence>
<name>A0A066WY54_9FLAO</name>
<feature type="signal peptide" evidence="1">
    <location>
        <begin position="1"/>
        <end position="19"/>
    </location>
</feature>
<evidence type="ECO:0000313" key="3">
    <source>
        <dbReference type="EMBL" id="KDN55610.1"/>
    </source>
</evidence>
<dbReference type="OrthoDB" id="1121502at2"/>
<dbReference type="STRING" id="1492738.FEM21_12120"/>
<dbReference type="RefSeq" id="WP_035658869.1">
    <property type="nucleotide sequence ID" value="NZ_JNCA01000011.1"/>
</dbReference>
<dbReference type="Gene3D" id="3.10.450.360">
    <property type="match status" value="1"/>
</dbReference>
<reference evidence="3 4" key="1">
    <citation type="submission" date="2014-05" db="EMBL/GenBank/DDBJ databases">
        <title>Genome Sequence of Flavobacterium sp. EM1321.</title>
        <authorList>
            <person name="Shin S.-K."/>
            <person name="Yi H."/>
        </authorList>
    </citation>
    <scope>NUCLEOTIDE SEQUENCE [LARGE SCALE GENOMIC DNA]</scope>
    <source>
        <strain evidence="3 4">EM1321</strain>
    </source>
</reference>
<dbReference type="InterPro" id="IPR021533">
    <property type="entry name" value="PepSY-like"/>
</dbReference>
<dbReference type="Proteomes" id="UP000027064">
    <property type="component" value="Unassembled WGS sequence"/>
</dbReference>
<keyword evidence="1" id="KW-0732">Signal</keyword>
<feature type="domain" description="Putative beta-lactamase-inhibitor-like PepSY-like" evidence="2">
    <location>
        <begin position="53"/>
        <end position="142"/>
    </location>
</feature>
<keyword evidence="4" id="KW-1185">Reference proteome</keyword>
<dbReference type="Pfam" id="PF11396">
    <property type="entry name" value="PepSY_like"/>
    <property type="match status" value="1"/>
</dbReference>
<proteinExistence type="predicted"/>